<feature type="region of interest" description="Disordered" evidence="1">
    <location>
        <begin position="95"/>
        <end position="119"/>
    </location>
</feature>
<feature type="region of interest" description="Disordered" evidence="1">
    <location>
        <begin position="41"/>
        <end position="73"/>
    </location>
</feature>
<accession>A0AAV2EC91</accession>
<proteinExistence type="predicted"/>
<keyword evidence="3" id="KW-1185">Reference proteome</keyword>
<gene>
    <name evidence="2" type="ORF">LTRI10_LOCUS24628</name>
</gene>
<dbReference type="AlphaFoldDB" id="A0AAV2EC91"/>
<feature type="compositionally biased region" description="Basic residues" evidence="1">
    <location>
        <begin position="47"/>
        <end position="57"/>
    </location>
</feature>
<dbReference type="Proteomes" id="UP001497516">
    <property type="component" value="Chromosome 4"/>
</dbReference>
<reference evidence="2 3" key="1">
    <citation type="submission" date="2024-04" db="EMBL/GenBank/DDBJ databases">
        <authorList>
            <person name="Fracassetti M."/>
        </authorList>
    </citation>
    <scope>NUCLEOTIDE SEQUENCE [LARGE SCALE GENOMIC DNA]</scope>
</reference>
<evidence type="ECO:0000313" key="2">
    <source>
        <dbReference type="EMBL" id="CAL1383347.1"/>
    </source>
</evidence>
<organism evidence="2 3">
    <name type="scientific">Linum trigynum</name>
    <dbReference type="NCBI Taxonomy" id="586398"/>
    <lineage>
        <taxon>Eukaryota</taxon>
        <taxon>Viridiplantae</taxon>
        <taxon>Streptophyta</taxon>
        <taxon>Embryophyta</taxon>
        <taxon>Tracheophyta</taxon>
        <taxon>Spermatophyta</taxon>
        <taxon>Magnoliopsida</taxon>
        <taxon>eudicotyledons</taxon>
        <taxon>Gunneridae</taxon>
        <taxon>Pentapetalae</taxon>
        <taxon>rosids</taxon>
        <taxon>fabids</taxon>
        <taxon>Malpighiales</taxon>
        <taxon>Linaceae</taxon>
        <taxon>Linum</taxon>
    </lineage>
</organism>
<sequence length="119" mass="12449">MDLERSLETIWWGCKWEDVGGNPTEPECRLSTVAWVGRGEYLDGGGTRRRQGKKRTGGSRGGGGLGSGGIIRGGRGGVGSGGIIGVGFSTANALMSSDPGTGVETGDDNRHRGEERIWN</sequence>
<protein>
    <submittedName>
        <fullName evidence="2">Uncharacterized protein</fullName>
    </submittedName>
</protein>
<name>A0AAV2EC91_9ROSI</name>
<dbReference type="EMBL" id="OZ034817">
    <property type="protein sequence ID" value="CAL1383347.1"/>
    <property type="molecule type" value="Genomic_DNA"/>
</dbReference>
<evidence type="ECO:0000256" key="1">
    <source>
        <dbReference type="SAM" id="MobiDB-lite"/>
    </source>
</evidence>
<feature type="compositionally biased region" description="Gly residues" evidence="1">
    <location>
        <begin position="58"/>
        <end position="73"/>
    </location>
</feature>
<feature type="compositionally biased region" description="Basic and acidic residues" evidence="1">
    <location>
        <begin position="107"/>
        <end position="119"/>
    </location>
</feature>
<evidence type="ECO:0000313" key="3">
    <source>
        <dbReference type="Proteomes" id="UP001497516"/>
    </source>
</evidence>